<dbReference type="Pfam" id="PF01757">
    <property type="entry name" value="Acyl_transf_3"/>
    <property type="match status" value="1"/>
</dbReference>
<keyword evidence="1" id="KW-1133">Transmembrane helix</keyword>
<dbReference type="Proteomes" id="UP000032487">
    <property type="component" value="Unassembled WGS sequence"/>
</dbReference>
<accession>A0A0D9ADN8</accession>
<dbReference type="EMBL" id="JYHV01000038">
    <property type="protein sequence ID" value="KJH79148.1"/>
    <property type="molecule type" value="Genomic_DNA"/>
</dbReference>
<protein>
    <submittedName>
        <fullName evidence="3">Sugar acetylase</fullName>
    </submittedName>
</protein>
<name>A0A0D9ADN8_STUST</name>
<evidence type="ECO:0000259" key="2">
    <source>
        <dbReference type="Pfam" id="PF01757"/>
    </source>
</evidence>
<feature type="domain" description="Acyltransferase 3" evidence="2">
    <location>
        <begin position="14"/>
        <end position="328"/>
    </location>
</feature>
<dbReference type="PANTHER" id="PTHR23028">
    <property type="entry name" value="ACETYLTRANSFERASE"/>
    <property type="match status" value="1"/>
</dbReference>
<comment type="caution">
    <text evidence="3">The sequence shown here is derived from an EMBL/GenBank/DDBJ whole genome shotgun (WGS) entry which is preliminary data.</text>
</comment>
<dbReference type="GO" id="GO:0016747">
    <property type="term" value="F:acyltransferase activity, transferring groups other than amino-acyl groups"/>
    <property type="evidence" value="ECO:0007669"/>
    <property type="project" value="InterPro"/>
</dbReference>
<evidence type="ECO:0000313" key="3">
    <source>
        <dbReference type="EMBL" id="KJH79148.1"/>
    </source>
</evidence>
<evidence type="ECO:0000313" key="4">
    <source>
        <dbReference type="Proteomes" id="UP000032487"/>
    </source>
</evidence>
<proteinExistence type="predicted"/>
<reference evidence="3 4" key="1">
    <citation type="submission" date="2015-02" db="EMBL/GenBank/DDBJ databases">
        <title>Draft genome sequence of Pseudomonas stutzeri NT0128 isolated from wheat (Triticum turgidum) rhizosphere.</title>
        <authorList>
            <person name="Tovi N."/>
            <person name="Frenk S."/>
            <person name="Hadar Y."/>
            <person name="Minz D."/>
        </authorList>
    </citation>
    <scope>NUCLEOTIDE SEQUENCE [LARGE SCALE GENOMIC DNA]</scope>
    <source>
        <strain evidence="3 4">NT0128</strain>
    </source>
</reference>
<keyword evidence="1" id="KW-0472">Membrane</keyword>
<evidence type="ECO:0000256" key="1">
    <source>
        <dbReference type="SAM" id="Phobius"/>
    </source>
</evidence>
<organism evidence="3 4">
    <name type="scientific">Stutzerimonas stutzeri</name>
    <name type="common">Pseudomonas stutzeri</name>
    <dbReference type="NCBI Taxonomy" id="316"/>
    <lineage>
        <taxon>Bacteria</taxon>
        <taxon>Pseudomonadati</taxon>
        <taxon>Pseudomonadota</taxon>
        <taxon>Gammaproteobacteria</taxon>
        <taxon>Pseudomonadales</taxon>
        <taxon>Pseudomonadaceae</taxon>
        <taxon>Stutzerimonas</taxon>
    </lineage>
</organism>
<dbReference type="OrthoDB" id="9767863at2"/>
<dbReference type="InterPro" id="IPR050879">
    <property type="entry name" value="Acyltransferase_3"/>
</dbReference>
<feature type="transmembrane region" description="Helical" evidence="1">
    <location>
        <begin position="55"/>
        <end position="74"/>
    </location>
</feature>
<feature type="transmembrane region" description="Helical" evidence="1">
    <location>
        <begin position="154"/>
        <end position="173"/>
    </location>
</feature>
<dbReference type="RefSeq" id="WP_045164416.1">
    <property type="nucleotide sequence ID" value="NZ_JYHV01000038.1"/>
</dbReference>
<gene>
    <name evidence="3" type="ORF">UF78_22220</name>
</gene>
<dbReference type="InterPro" id="IPR002656">
    <property type="entry name" value="Acyl_transf_3_dom"/>
</dbReference>
<feature type="transmembrane region" description="Helical" evidence="1">
    <location>
        <begin position="231"/>
        <end position="248"/>
    </location>
</feature>
<feature type="transmembrane region" description="Helical" evidence="1">
    <location>
        <begin position="254"/>
        <end position="272"/>
    </location>
</feature>
<dbReference type="PATRIC" id="fig|316.101.peg.3350"/>
<feature type="transmembrane region" description="Helical" evidence="1">
    <location>
        <begin position="309"/>
        <end position="331"/>
    </location>
</feature>
<feature type="transmembrane region" description="Helical" evidence="1">
    <location>
        <begin position="17"/>
        <end position="35"/>
    </location>
</feature>
<sequence length="359" mass="40193">MPAHPSTRFARENNFDFLRFFAATLVLLVHSYPLTGRRPDEPIELLTGYENGGEFAVAVFFVISGYLITSSWINSSSAKSFLIKRALRVFPALILAVLLSAFIIGPLVTDHPLSSYFSSPATWTYLQNILLVTRFELPGVFSQNIYPNVVNGSLWTLPLEVMMYLGVLILGLTGLLQRRLIFLPIAGLAVGHFWLLERLGIESFFINNIFKLGLLYYTGAAIFLYRDALPWRGWVAAVLVVALALTFHTAAGPYVYVIALPYLVIYLAYAPIPLISRFGKYGDFSYGMYIYAFPFQQLTVYLLGHEIGVFWLTAISLAPTLLLAILSWHLIEAPAMKLKQRFSRVPQAGLVIPEPQDPA</sequence>
<feature type="transmembrane region" description="Helical" evidence="1">
    <location>
        <begin position="86"/>
        <end position="108"/>
    </location>
</feature>
<keyword evidence="1" id="KW-0812">Transmembrane</keyword>
<dbReference type="AlphaFoldDB" id="A0A0D9ADN8"/>
<feature type="transmembrane region" description="Helical" evidence="1">
    <location>
        <begin position="208"/>
        <end position="224"/>
    </location>
</feature>